<accession>A0A0F9E2Z1</accession>
<comment type="caution">
    <text evidence="2">The sequence shown here is derived from an EMBL/GenBank/DDBJ whole genome shotgun (WGS) entry which is preliminary data.</text>
</comment>
<dbReference type="GO" id="GO:0004853">
    <property type="term" value="F:uroporphyrinogen decarboxylase activity"/>
    <property type="evidence" value="ECO:0007669"/>
    <property type="project" value="InterPro"/>
</dbReference>
<name>A0A0F9E2Z1_9ZZZZ</name>
<dbReference type="Pfam" id="PF01208">
    <property type="entry name" value="URO-D"/>
    <property type="match status" value="1"/>
</dbReference>
<organism evidence="2">
    <name type="scientific">marine sediment metagenome</name>
    <dbReference type="NCBI Taxonomy" id="412755"/>
    <lineage>
        <taxon>unclassified sequences</taxon>
        <taxon>metagenomes</taxon>
        <taxon>ecological metagenomes</taxon>
    </lineage>
</organism>
<evidence type="ECO:0000313" key="2">
    <source>
        <dbReference type="EMBL" id="KKL68359.1"/>
    </source>
</evidence>
<protein>
    <recommendedName>
        <fullName evidence="1">Uroporphyrinogen decarboxylase (URO-D) domain-containing protein</fullName>
    </recommendedName>
</protein>
<dbReference type="PANTHER" id="PTHR47099">
    <property type="entry name" value="METHYLCOBAMIDE:COM METHYLTRANSFERASE MTBA"/>
    <property type="match status" value="1"/>
</dbReference>
<dbReference type="InterPro" id="IPR038071">
    <property type="entry name" value="UROD/MetE-like_sf"/>
</dbReference>
<feature type="domain" description="Uroporphyrinogen decarboxylase (URO-D)" evidence="1">
    <location>
        <begin position="19"/>
        <end position="182"/>
    </location>
</feature>
<dbReference type="AlphaFoldDB" id="A0A0F9E2Z1"/>
<proteinExistence type="predicted"/>
<reference evidence="2" key="1">
    <citation type="journal article" date="2015" name="Nature">
        <title>Complex archaea that bridge the gap between prokaryotes and eukaryotes.</title>
        <authorList>
            <person name="Spang A."/>
            <person name="Saw J.H."/>
            <person name="Jorgensen S.L."/>
            <person name="Zaremba-Niedzwiedzka K."/>
            <person name="Martijn J."/>
            <person name="Lind A.E."/>
            <person name="van Eijk R."/>
            <person name="Schleper C."/>
            <person name="Guy L."/>
            <person name="Ettema T.J."/>
        </authorList>
    </citation>
    <scope>NUCLEOTIDE SEQUENCE</scope>
</reference>
<dbReference type="GO" id="GO:0006779">
    <property type="term" value="P:porphyrin-containing compound biosynthetic process"/>
    <property type="evidence" value="ECO:0007669"/>
    <property type="project" value="InterPro"/>
</dbReference>
<dbReference type="InterPro" id="IPR000257">
    <property type="entry name" value="Uroporphyrinogen_deCOase"/>
</dbReference>
<dbReference type="Gene3D" id="3.20.20.210">
    <property type="match status" value="2"/>
</dbReference>
<evidence type="ECO:0000259" key="1">
    <source>
        <dbReference type="Pfam" id="PF01208"/>
    </source>
</evidence>
<dbReference type="InterPro" id="IPR052024">
    <property type="entry name" value="Methanogen_methyltrans"/>
</dbReference>
<gene>
    <name evidence="2" type="ORF">LCGC14_2125760</name>
</gene>
<sequence>MQNIADKFRDGLARMKKAQTGVPDRVPVYAQMSNHSAGLAGESTYDFFTNAETFLNCELFADEFYGFDAPTISYDCYNIEAEAMGARLLFNGDEVPEVNPEKPLLSSVSNFKKLNLPKPGKDGRMPYVIEINDRLIDMGLAPKIRFCGIFTLVCKIMGYENLIAAINSDPEQVHKFMLFLTDEGQVGGIRLAGVWGESTIKDPVKLLDIKRDGSKGMIQACDPDVSVLGPAFYKQYADKNDVGLIMGLDAGLIQSGPVSEIKKRSRRLINEAGVNGRFVLFINDIPYDAPPEHIHTVVSAARDHQYALKV</sequence>
<dbReference type="PANTHER" id="PTHR47099:SF1">
    <property type="entry name" value="METHYLCOBAMIDE:COM METHYLTRANSFERASE MTBA"/>
    <property type="match status" value="1"/>
</dbReference>
<dbReference type="SUPFAM" id="SSF51726">
    <property type="entry name" value="UROD/MetE-like"/>
    <property type="match status" value="1"/>
</dbReference>
<dbReference type="EMBL" id="LAZR01026556">
    <property type="protein sequence ID" value="KKL68359.1"/>
    <property type="molecule type" value="Genomic_DNA"/>
</dbReference>